<reference evidence="1" key="1">
    <citation type="submission" date="2023-08" db="EMBL/GenBank/DDBJ databases">
        <authorList>
            <person name="Chen Y."/>
            <person name="Shah S."/>
            <person name="Dougan E. K."/>
            <person name="Thang M."/>
            <person name="Chan C."/>
        </authorList>
    </citation>
    <scope>NUCLEOTIDE SEQUENCE</scope>
</reference>
<sequence>TMALELPPWLEARAIRYAGRGVFAVRQLPRGGLVLSAKPIMRTISRDAKPFRCCFCFSRSELALSEVCRCRSAWCSPTCRHLDEAHAAECVLLAQLASASAKVPSEVWENAALLASLRASLWADPSREAELEELMQEPPSRAGARRRQRCRAQALQLLGLEGLAGPGARALGAMPLNAFGLFAEDKQEGQCLAPVASPWPRVTQRPARPNPGPGF</sequence>
<evidence type="ECO:0000313" key="2">
    <source>
        <dbReference type="Proteomes" id="UP001178507"/>
    </source>
</evidence>
<dbReference type="PANTHER" id="PTHR46455:SF3">
    <property type="entry name" value="SET AND MYND DOMAIN CONTAINING, ARTHROPOD-SPECIFIC, MEMBER 9, ISOFORM A-RELATED"/>
    <property type="match status" value="1"/>
</dbReference>
<feature type="non-terminal residue" evidence="1">
    <location>
        <position position="1"/>
    </location>
</feature>
<dbReference type="Proteomes" id="UP001178507">
    <property type="component" value="Unassembled WGS sequence"/>
</dbReference>
<dbReference type="Gene3D" id="2.170.270.10">
    <property type="entry name" value="SET domain"/>
    <property type="match status" value="1"/>
</dbReference>
<dbReference type="Gene3D" id="6.10.140.2220">
    <property type="match status" value="1"/>
</dbReference>
<name>A0AA36J6N0_9DINO</name>
<protein>
    <submittedName>
        <fullName evidence="1">Uncharacterized protein</fullName>
    </submittedName>
</protein>
<dbReference type="InterPro" id="IPR053010">
    <property type="entry name" value="SET_SmydA-8"/>
</dbReference>
<proteinExistence type="predicted"/>
<dbReference type="AlphaFoldDB" id="A0AA36J6N0"/>
<gene>
    <name evidence="1" type="ORF">EVOR1521_LOCUS23576</name>
</gene>
<dbReference type="EMBL" id="CAUJNA010003362">
    <property type="protein sequence ID" value="CAJ1400166.1"/>
    <property type="molecule type" value="Genomic_DNA"/>
</dbReference>
<dbReference type="Gene3D" id="1.10.220.160">
    <property type="match status" value="1"/>
</dbReference>
<dbReference type="InterPro" id="IPR046341">
    <property type="entry name" value="SET_dom_sf"/>
</dbReference>
<keyword evidence="2" id="KW-1185">Reference proteome</keyword>
<accession>A0AA36J6N0</accession>
<comment type="caution">
    <text evidence="1">The sequence shown here is derived from an EMBL/GenBank/DDBJ whole genome shotgun (WGS) entry which is preliminary data.</text>
</comment>
<dbReference type="PANTHER" id="PTHR46455">
    <property type="entry name" value="SET AND MYND DOMAIN CONTAINING, ARTHROPOD-SPECIFIC, MEMBER 4, ISOFORM A"/>
    <property type="match status" value="1"/>
</dbReference>
<organism evidence="1 2">
    <name type="scientific">Effrenium voratum</name>
    <dbReference type="NCBI Taxonomy" id="2562239"/>
    <lineage>
        <taxon>Eukaryota</taxon>
        <taxon>Sar</taxon>
        <taxon>Alveolata</taxon>
        <taxon>Dinophyceae</taxon>
        <taxon>Suessiales</taxon>
        <taxon>Symbiodiniaceae</taxon>
        <taxon>Effrenium</taxon>
    </lineage>
</organism>
<dbReference type="SUPFAM" id="SSF82199">
    <property type="entry name" value="SET domain"/>
    <property type="match status" value="1"/>
</dbReference>
<evidence type="ECO:0000313" key="1">
    <source>
        <dbReference type="EMBL" id="CAJ1400166.1"/>
    </source>
</evidence>